<accession>A0A1V9Y7W9</accession>
<dbReference type="PANTHER" id="PTHR24123">
    <property type="entry name" value="ANKYRIN REPEAT-CONTAINING"/>
    <property type="match status" value="1"/>
</dbReference>
<evidence type="ECO:0000313" key="4">
    <source>
        <dbReference type="EMBL" id="OQR81825.1"/>
    </source>
</evidence>
<evidence type="ECO:0000256" key="1">
    <source>
        <dbReference type="ARBA" id="ARBA00022737"/>
    </source>
</evidence>
<name>A0A1V9Y7W9_9STRA</name>
<dbReference type="OrthoDB" id="426293at2759"/>
<keyword evidence="2 3" id="KW-0040">ANK repeat</keyword>
<dbReference type="Gene3D" id="1.25.40.20">
    <property type="entry name" value="Ankyrin repeat-containing domain"/>
    <property type="match status" value="2"/>
</dbReference>
<organism evidence="4 5">
    <name type="scientific">Thraustotheca clavata</name>
    <dbReference type="NCBI Taxonomy" id="74557"/>
    <lineage>
        <taxon>Eukaryota</taxon>
        <taxon>Sar</taxon>
        <taxon>Stramenopiles</taxon>
        <taxon>Oomycota</taxon>
        <taxon>Saprolegniomycetes</taxon>
        <taxon>Saprolegniales</taxon>
        <taxon>Achlyaceae</taxon>
        <taxon>Thraustotheca</taxon>
    </lineage>
</organism>
<keyword evidence="5" id="KW-1185">Reference proteome</keyword>
<evidence type="ECO:0000256" key="3">
    <source>
        <dbReference type="PROSITE-ProRule" id="PRU00023"/>
    </source>
</evidence>
<dbReference type="EMBL" id="JNBS01004889">
    <property type="protein sequence ID" value="OQR81825.1"/>
    <property type="molecule type" value="Genomic_DNA"/>
</dbReference>
<keyword evidence="1" id="KW-0677">Repeat</keyword>
<dbReference type="InterPro" id="IPR051165">
    <property type="entry name" value="Multifunctional_ANK_Repeat"/>
</dbReference>
<feature type="repeat" description="ANK" evidence="3">
    <location>
        <begin position="238"/>
        <end position="266"/>
    </location>
</feature>
<protein>
    <submittedName>
        <fullName evidence="4">Ankyrin 2,3/unc44</fullName>
    </submittedName>
</protein>
<gene>
    <name evidence="4" type="ORF">THRCLA_11372</name>
</gene>
<feature type="repeat" description="ANK" evidence="3">
    <location>
        <begin position="26"/>
        <end position="58"/>
    </location>
</feature>
<dbReference type="AlphaFoldDB" id="A0A1V9Y7W9"/>
<dbReference type="PRINTS" id="PR01415">
    <property type="entry name" value="ANKYRIN"/>
</dbReference>
<evidence type="ECO:0000313" key="5">
    <source>
        <dbReference type="Proteomes" id="UP000243217"/>
    </source>
</evidence>
<feature type="repeat" description="ANK" evidence="3">
    <location>
        <begin position="194"/>
        <end position="226"/>
    </location>
</feature>
<proteinExistence type="predicted"/>
<dbReference type="SMART" id="SM00248">
    <property type="entry name" value="ANK"/>
    <property type="match status" value="4"/>
</dbReference>
<dbReference type="PROSITE" id="PS50297">
    <property type="entry name" value="ANK_REP_REGION"/>
    <property type="match status" value="4"/>
</dbReference>
<comment type="caution">
    <text evidence="4">The sequence shown here is derived from an EMBL/GenBank/DDBJ whole genome shotgun (WGS) entry which is preliminary data.</text>
</comment>
<feature type="repeat" description="ANK" evidence="3">
    <location>
        <begin position="161"/>
        <end position="193"/>
    </location>
</feature>
<reference evidence="4 5" key="1">
    <citation type="journal article" date="2014" name="Genome Biol. Evol.">
        <title>The secreted proteins of Achlya hypogyna and Thraustotheca clavata identify the ancestral oomycete secretome and reveal gene acquisitions by horizontal gene transfer.</title>
        <authorList>
            <person name="Misner I."/>
            <person name="Blouin N."/>
            <person name="Leonard G."/>
            <person name="Richards T.A."/>
            <person name="Lane C.E."/>
        </authorList>
    </citation>
    <scope>NUCLEOTIDE SEQUENCE [LARGE SCALE GENOMIC DNA]</scope>
    <source>
        <strain evidence="4 5">ATCC 34112</strain>
    </source>
</reference>
<dbReference type="Proteomes" id="UP000243217">
    <property type="component" value="Unassembled WGS sequence"/>
</dbReference>
<evidence type="ECO:0000256" key="2">
    <source>
        <dbReference type="ARBA" id="ARBA00023043"/>
    </source>
</evidence>
<dbReference type="STRING" id="74557.A0A1V9Y7W9"/>
<dbReference type="InterPro" id="IPR002110">
    <property type="entry name" value="Ankyrin_rpt"/>
</dbReference>
<dbReference type="SUPFAM" id="SSF48403">
    <property type="entry name" value="Ankyrin repeat"/>
    <property type="match status" value="1"/>
</dbReference>
<dbReference type="PANTHER" id="PTHR24123:SF141">
    <property type="entry name" value="ANKYRIN 2, ISOFORM U"/>
    <property type="match status" value="1"/>
</dbReference>
<dbReference type="Pfam" id="PF00023">
    <property type="entry name" value="Ank"/>
    <property type="match status" value="2"/>
</dbReference>
<dbReference type="InterPro" id="IPR036770">
    <property type="entry name" value="Ankyrin_rpt-contain_sf"/>
</dbReference>
<sequence length="266" mass="29047">MDTHLSLLLVKKVTMTQAKVDQADNDGATPFFIANQNGHKDLVSLLLSNGATVDQVEFVLDPLIVITMDIVRIYITSKKGYNDILSLLFSCAKINKVKIVHDDTNSTPLNVVAKLWSKEHSGIVVANINQNDTLVTTQNGHSDTILVLLFNRAKFSQTRNDGATPLFIAAQNRHNDTVSLLLSNGTTIHQADSNGATPLYIASTNGHKDTVSLLLSNGAKINQARNVLDISNNQLRYDGSTPLFIASQKCHKDTVSLLLSYGAKFF</sequence>
<dbReference type="PROSITE" id="PS50088">
    <property type="entry name" value="ANK_REPEAT"/>
    <property type="match status" value="4"/>
</dbReference>
<dbReference type="Pfam" id="PF12796">
    <property type="entry name" value="Ank_2"/>
    <property type="match status" value="1"/>
</dbReference>